<dbReference type="PANTHER" id="PTHR30603:SF47">
    <property type="entry name" value="RNA POLYMERASE SIGMA FACTOR SIGD, CHLOROPLASTIC"/>
    <property type="match status" value="1"/>
</dbReference>
<dbReference type="AlphaFoldDB" id="A0A455SVR6"/>
<sequence length="156" mass="18584">MPEGLHEKLLRAEKVKQKLREKRGREPSLKEIAGELKISEGLLRMGLARIQHPDVPLERLYTVQDEVSTRDEEAVLDAEQEKQLRAVIRKYLPDERDYRIVCMRIFDQRTFEDRGFDFGLTRERVRQICEMAYKKLRRYIRRKSDGSLRLPGEKDL</sequence>
<dbReference type="InterPro" id="IPR050239">
    <property type="entry name" value="Sigma-70_RNA_pol_init_factors"/>
</dbReference>
<protein>
    <recommendedName>
        <fullName evidence="1">RNA polymerase sigma-70 region 4 domain-containing protein</fullName>
    </recommendedName>
</protein>
<dbReference type="PRINTS" id="PR00046">
    <property type="entry name" value="SIGMA70FCT"/>
</dbReference>
<dbReference type="EMBL" id="AP019376">
    <property type="protein sequence ID" value="BBH91770.1"/>
    <property type="molecule type" value="Genomic_DNA"/>
</dbReference>
<dbReference type="Gene3D" id="1.10.10.10">
    <property type="entry name" value="Winged helix-like DNA-binding domain superfamily/Winged helix DNA-binding domain"/>
    <property type="match status" value="2"/>
</dbReference>
<accession>A0A455SVR6</accession>
<evidence type="ECO:0000259" key="1">
    <source>
        <dbReference type="Pfam" id="PF04545"/>
    </source>
</evidence>
<dbReference type="InterPro" id="IPR007630">
    <property type="entry name" value="RNA_pol_sigma70_r4"/>
</dbReference>
<dbReference type="SUPFAM" id="SSF88659">
    <property type="entry name" value="Sigma3 and sigma4 domains of RNA polymerase sigma factors"/>
    <property type="match status" value="2"/>
</dbReference>
<feature type="domain" description="RNA polymerase sigma-70 region 4" evidence="1">
    <location>
        <begin position="94"/>
        <end position="137"/>
    </location>
</feature>
<dbReference type="InterPro" id="IPR013324">
    <property type="entry name" value="RNA_pol_sigma_r3/r4-like"/>
</dbReference>
<dbReference type="GO" id="GO:0003700">
    <property type="term" value="F:DNA-binding transcription factor activity"/>
    <property type="evidence" value="ECO:0007669"/>
    <property type="project" value="InterPro"/>
</dbReference>
<dbReference type="GO" id="GO:0006352">
    <property type="term" value="P:DNA-templated transcription initiation"/>
    <property type="evidence" value="ECO:0007669"/>
    <property type="project" value="InterPro"/>
</dbReference>
<dbReference type="InterPro" id="IPR000943">
    <property type="entry name" value="RNA_pol_sigma70"/>
</dbReference>
<reference evidence="2" key="1">
    <citation type="submission" date="2018-12" db="EMBL/GenBank/DDBJ databases">
        <title>Novel natural products biosynthetic potential of the class Ktedonobacteria.</title>
        <authorList>
            <person name="Zheng Y."/>
            <person name="Saitou A."/>
            <person name="Wang C.M."/>
            <person name="Toyoda A."/>
            <person name="Minakuchi Y."/>
            <person name="Sekiguchi Y."/>
            <person name="Ueda K."/>
            <person name="Takano H."/>
            <person name="Sakai Y."/>
            <person name="Yokota A."/>
            <person name="Yabe S."/>
        </authorList>
    </citation>
    <scope>NUCLEOTIDE SEQUENCE</scope>
    <source>
        <strain evidence="2">COM3</strain>
    </source>
</reference>
<dbReference type="PANTHER" id="PTHR30603">
    <property type="entry name" value="RNA POLYMERASE SIGMA FACTOR RPO"/>
    <property type="match status" value="1"/>
</dbReference>
<dbReference type="InterPro" id="IPR036388">
    <property type="entry name" value="WH-like_DNA-bd_sf"/>
</dbReference>
<proteinExistence type="predicted"/>
<name>A0A455SVR6_9CHLR</name>
<organism evidence="2">
    <name type="scientific">Thermosporothrix sp. COM3</name>
    <dbReference type="NCBI Taxonomy" id="2490863"/>
    <lineage>
        <taxon>Bacteria</taxon>
        <taxon>Bacillati</taxon>
        <taxon>Chloroflexota</taxon>
        <taxon>Ktedonobacteria</taxon>
        <taxon>Ktedonobacterales</taxon>
        <taxon>Thermosporotrichaceae</taxon>
        <taxon>Thermosporothrix</taxon>
    </lineage>
</organism>
<gene>
    <name evidence="2" type="ORF">KTC_65210</name>
</gene>
<dbReference type="Pfam" id="PF04545">
    <property type="entry name" value="Sigma70_r4"/>
    <property type="match status" value="1"/>
</dbReference>
<evidence type="ECO:0000313" key="2">
    <source>
        <dbReference type="EMBL" id="BBH91770.1"/>
    </source>
</evidence>